<evidence type="ECO:0000313" key="2">
    <source>
        <dbReference type="EMBL" id="ORL63507.1"/>
    </source>
</evidence>
<evidence type="ECO:0000313" key="3">
    <source>
        <dbReference type="Proteomes" id="UP000193675"/>
    </source>
</evidence>
<protein>
    <submittedName>
        <fullName evidence="2">Uncharacterized protein</fullName>
    </submittedName>
</protein>
<keyword evidence="1" id="KW-1133">Transmembrane helix</keyword>
<dbReference type="RefSeq" id="WP_084857043.1">
    <property type="nucleotide sequence ID" value="NZ_NBWC01000018.1"/>
</dbReference>
<comment type="caution">
    <text evidence="2">The sequence shown here is derived from an EMBL/GenBank/DDBJ whole genome shotgun (WGS) entry which is preliminary data.</text>
</comment>
<dbReference type="EMBL" id="NBWC01000018">
    <property type="protein sequence ID" value="ORL63507.1"/>
    <property type="molecule type" value="Genomic_DNA"/>
</dbReference>
<dbReference type="OrthoDB" id="6995375at2"/>
<feature type="transmembrane region" description="Helical" evidence="1">
    <location>
        <begin position="49"/>
        <end position="70"/>
    </location>
</feature>
<evidence type="ECO:0000256" key="1">
    <source>
        <dbReference type="SAM" id="Phobius"/>
    </source>
</evidence>
<organism evidence="2 3">
    <name type="scientific">Pseudomonas putida</name>
    <name type="common">Arthrobacter siderocapsulatus</name>
    <dbReference type="NCBI Taxonomy" id="303"/>
    <lineage>
        <taxon>Bacteria</taxon>
        <taxon>Pseudomonadati</taxon>
        <taxon>Pseudomonadota</taxon>
        <taxon>Gammaproteobacteria</taxon>
        <taxon>Pseudomonadales</taxon>
        <taxon>Pseudomonadaceae</taxon>
        <taxon>Pseudomonas</taxon>
    </lineage>
</organism>
<accession>A0A1X0ZV13</accession>
<keyword evidence="1" id="KW-0472">Membrane</keyword>
<dbReference type="AlphaFoldDB" id="A0A1X0ZV13"/>
<name>A0A1X0ZV13_PSEPU</name>
<gene>
    <name evidence="2" type="ORF">B7H17_14415</name>
</gene>
<feature type="transmembrane region" description="Helical" evidence="1">
    <location>
        <begin position="6"/>
        <end position="29"/>
    </location>
</feature>
<dbReference type="Proteomes" id="UP000193675">
    <property type="component" value="Unassembled WGS sequence"/>
</dbReference>
<keyword evidence="1" id="KW-0812">Transmembrane</keyword>
<reference evidence="2 3" key="1">
    <citation type="submission" date="2017-04" db="EMBL/GenBank/DDBJ databases">
        <title>Presence of VIM-2 positive Pseudomonas species in chickens and their surrounding environment.</title>
        <authorList>
            <person name="Zhang R."/>
        </authorList>
    </citation>
    <scope>NUCLEOTIDE SEQUENCE [LARGE SCALE GENOMIC DNA]</scope>
    <source>
        <strain evidence="2 3">DZ-C18</strain>
    </source>
</reference>
<feature type="transmembrane region" description="Helical" evidence="1">
    <location>
        <begin position="90"/>
        <end position="115"/>
    </location>
</feature>
<sequence>MEVNGFWLGVFLALVLVFCVLIYISYRYVEYFEGLLPGSALVRLNKRNFAYAGLPGKVVRTCTIALILSVPKFASSKSLIDIREVYDVPIGVRFLLVGIWFLMVFLIAAAMFFAYSIDA</sequence>
<proteinExistence type="predicted"/>